<keyword evidence="1" id="KW-0472">Membrane</keyword>
<evidence type="ECO:0000313" key="3">
    <source>
        <dbReference type="Proteomes" id="UP000501451"/>
    </source>
</evidence>
<feature type="transmembrane region" description="Helical" evidence="1">
    <location>
        <begin position="6"/>
        <end position="23"/>
    </location>
</feature>
<dbReference type="Proteomes" id="UP000501451">
    <property type="component" value="Chromosome"/>
</dbReference>
<keyword evidence="1" id="KW-0812">Transmembrane</keyword>
<dbReference type="PANTHER" id="PTHR36111">
    <property type="entry name" value="INNER MEMBRANE PROTEIN-RELATED"/>
    <property type="match status" value="1"/>
</dbReference>
<accession>A0A6G7K7Y7</accession>
<reference evidence="2 3" key="1">
    <citation type="journal article" date="2017" name="Int. J. Syst. Evol. Microbiol.">
        <title>Jeotgalibaca porci sp. nov. and Jeotgalibaca arthritidis sp. nov., isolated from pigs, and emended description of the genus Jeotgalibaca.</title>
        <authorList>
            <person name="Zamora L."/>
            <person name="Perez-Sancho M."/>
            <person name="Dominguez L."/>
            <person name="Fernandez-Garayzabal J.F."/>
            <person name="Vela A.I."/>
        </authorList>
    </citation>
    <scope>NUCLEOTIDE SEQUENCE [LARGE SCALE GENOMIC DNA]</scope>
    <source>
        <strain evidence="2 3">CECT 9157</strain>
    </source>
</reference>
<name>A0A6G7K7Y7_9LACT</name>
<proteinExistence type="predicted"/>
<gene>
    <name evidence="2" type="ORF">G7057_01995</name>
</gene>
<organism evidence="2 3">
    <name type="scientific">Jeotgalibaca arthritidis</name>
    <dbReference type="NCBI Taxonomy" id="1868794"/>
    <lineage>
        <taxon>Bacteria</taxon>
        <taxon>Bacillati</taxon>
        <taxon>Bacillota</taxon>
        <taxon>Bacilli</taxon>
        <taxon>Lactobacillales</taxon>
        <taxon>Carnobacteriaceae</taxon>
        <taxon>Jeotgalibaca</taxon>
    </lineage>
</organism>
<evidence type="ECO:0000313" key="2">
    <source>
        <dbReference type="EMBL" id="QII81365.1"/>
    </source>
</evidence>
<dbReference type="InterPro" id="IPR007563">
    <property type="entry name" value="DUF554"/>
</dbReference>
<dbReference type="RefSeq" id="WP_166160929.1">
    <property type="nucleotide sequence ID" value="NZ_CP049740.1"/>
</dbReference>
<feature type="transmembrane region" description="Helical" evidence="1">
    <location>
        <begin position="144"/>
        <end position="165"/>
    </location>
</feature>
<keyword evidence="3" id="KW-1185">Reference proteome</keyword>
<dbReference type="AlphaFoldDB" id="A0A6G7K7Y7"/>
<evidence type="ECO:0000256" key="1">
    <source>
        <dbReference type="SAM" id="Phobius"/>
    </source>
</evidence>
<keyword evidence="1" id="KW-1133">Transmembrane helix</keyword>
<dbReference type="Pfam" id="PF04474">
    <property type="entry name" value="DUF554"/>
    <property type="match status" value="1"/>
</dbReference>
<feature type="transmembrane region" description="Helical" evidence="1">
    <location>
        <begin position="101"/>
        <end position="124"/>
    </location>
</feature>
<protein>
    <submittedName>
        <fullName evidence="2">DUF554 domain-containing protein</fullName>
    </submittedName>
</protein>
<dbReference type="PANTHER" id="PTHR36111:SF2">
    <property type="entry name" value="INNER MEMBRANE PROTEIN"/>
    <property type="match status" value="1"/>
</dbReference>
<feature type="transmembrane region" description="Helical" evidence="1">
    <location>
        <begin position="186"/>
        <end position="206"/>
    </location>
</feature>
<dbReference type="EMBL" id="CP049740">
    <property type="protein sequence ID" value="QII81365.1"/>
    <property type="molecule type" value="Genomic_DNA"/>
</dbReference>
<sequence>MILIGALVNGLAIFFGGGVGLFLKKGLSDRIGTAVMNALSLCVLYIGISGVLQGDNVLMVIIAMVLGTLIGESLDLNAKINQIGAWFEVRLLKPDSSDGPSISQGFVTASLVFCVGAMAIVGSLQSGLSANHDTLFAKSLIDGIAAIIMASSLGFGVLLSGILVFSYQASITLLASFLAPLLTETVINDMTCIGSLLIIGLALNMLKLTDLKVMNFSPAVFLPIILGLFL</sequence>
<dbReference type="KEGG" id="jar:G7057_01995"/>